<keyword evidence="1 2" id="KW-0963">Cytoplasm</keyword>
<name>A0A1Q5PNF5_9ACTO</name>
<proteinExistence type="inferred from homology"/>
<keyword evidence="4" id="KW-1185">Reference proteome</keyword>
<dbReference type="EMBL" id="MQSV01000002">
    <property type="protein sequence ID" value="OKL49084.1"/>
    <property type="molecule type" value="Genomic_DNA"/>
</dbReference>
<dbReference type="PANTHER" id="PTHR30135:SF3">
    <property type="entry name" value="GLUCONEOGENESIS FACTOR-RELATED"/>
    <property type="match status" value="1"/>
</dbReference>
<dbReference type="NCBIfam" id="TIGR01826">
    <property type="entry name" value="CofD_related"/>
    <property type="match status" value="1"/>
</dbReference>
<evidence type="ECO:0000256" key="2">
    <source>
        <dbReference type="HAMAP-Rule" id="MF_00973"/>
    </source>
</evidence>
<dbReference type="RefSeq" id="WP_073709074.1">
    <property type="nucleotide sequence ID" value="NZ_MQSV01000002.1"/>
</dbReference>
<protein>
    <recommendedName>
        <fullName evidence="2">Putative gluconeogenesis factor</fullName>
    </recommendedName>
</protein>
<evidence type="ECO:0000313" key="3">
    <source>
        <dbReference type="EMBL" id="OKL49084.1"/>
    </source>
</evidence>
<dbReference type="PANTHER" id="PTHR30135">
    <property type="entry name" value="UNCHARACTERIZED PROTEIN YVCK-RELATED"/>
    <property type="match status" value="1"/>
</dbReference>
<dbReference type="InterPro" id="IPR010119">
    <property type="entry name" value="Gluconeogen_factor"/>
</dbReference>
<dbReference type="InterPro" id="IPR002882">
    <property type="entry name" value="CofD"/>
</dbReference>
<comment type="function">
    <text evidence="2">Required for morphogenesis under gluconeogenic growth conditions.</text>
</comment>
<sequence>MSSELKPAILDPANTDLKVCALGGGHGLFATLSALQLLTNELTAIVTVADDGGSSGRLREELDCLPPGDLRMALAALCDRHAWDGLWPKVLQHRYESQGNLGGHALGNLLMVALWQVLDDPVKGLDALGELLSCRGRVLPMASEPLEITALVQTQQDEKIVRGQQHVAKANGRVKDVYLTPAEPKVPAATLEAIQEAEYIFMGPGSWYSSVIPHLLVPELQQALVSSKARKVLVLNLGTQPGETSGMSPAEHLRVLKKYAPDLRFDAVLYGEEDTPTDTELQQTLAEEGAKLYSQRLHSATKPQVHNPLLLASLMADLFNEWGRNCH</sequence>
<dbReference type="OrthoDB" id="9783842at2"/>
<dbReference type="GO" id="GO:0008360">
    <property type="term" value="P:regulation of cell shape"/>
    <property type="evidence" value="ECO:0007669"/>
    <property type="project" value="UniProtKB-UniRule"/>
</dbReference>
<evidence type="ECO:0000313" key="4">
    <source>
        <dbReference type="Proteomes" id="UP000186785"/>
    </source>
</evidence>
<dbReference type="InterPro" id="IPR038136">
    <property type="entry name" value="CofD-like_dom_sf"/>
</dbReference>
<dbReference type="HAMAP" id="MF_00973">
    <property type="entry name" value="Gluconeogen_factor"/>
    <property type="match status" value="1"/>
</dbReference>
<dbReference type="Gene3D" id="3.40.50.10680">
    <property type="entry name" value="CofD-like domains"/>
    <property type="match status" value="1"/>
</dbReference>
<accession>A0A1Q5PNF5</accession>
<comment type="subcellular location">
    <subcellularLocation>
        <location evidence="2">Cytoplasm</location>
    </subcellularLocation>
</comment>
<dbReference type="Pfam" id="PF01933">
    <property type="entry name" value="CofD"/>
    <property type="match status" value="1"/>
</dbReference>
<dbReference type="GO" id="GO:0043743">
    <property type="term" value="F:LPPG:FO 2-phospho-L-lactate transferase activity"/>
    <property type="evidence" value="ECO:0007669"/>
    <property type="project" value="InterPro"/>
</dbReference>
<organism evidence="3 4">
    <name type="scientific">Boudabousia liubingyangii</name>
    <dbReference type="NCBI Taxonomy" id="1921764"/>
    <lineage>
        <taxon>Bacteria</taxon>
        <taxon>Bacillati</taxon>
        <taxon>Actinomycetota</taxon>
        <taxon>Actinomycetes</taxon>
        <taxon>Actinomycetales</taxon>
        <taxon>Actinomycetaceae</taxon>
        <taxon>Boudabousia</taxon>
    </lineage>
</organism>
<dbReference type="SUPFAM" id="SSF142338">
    <property type="entry name" value="CofD-like"/>
    <property type="match status" value="1"/>
</dbReference>
<dbReference type="GO" id="GO:0005737">
    <property type="term" value="C:cytoplasm"/>
    <property type="evidence" value="ECO:0007669"/>
    <property type="project" value="UniProtKB-SubCell"/>
</dbReference>
<dbReference type="STRING" id="1921764.BSR28_03995"/>
<evidence type="ECO:0000256" key="1">
    <source>
        <dbReference type="ARBA" id="ARBA00022490"/>
    </source>
</evidence>
<reference evidence="3 4" key="1">
    <citation type="submission" date="2016-11" db="EMBL/GenBank/DDBJ databases">
        <title>Actinomyces gypaetusis sp. nov. isolated from the vulture Gypaetus barbatus in Qinghai Tibet Plateau China.</title>
        <authorList>
            <person name="Meng X."/>
        </authorList>
    </citation>
    <scope>NUCLEOTIDE SEQUENCE [LARGE SCALE GENOMIC DNA]</scope>
    <source>
        <strain evidence="3 4">VUL4_2</strain>
    </source>
</reference>
<gene>
    <name evidence="3" type="ORF">BSR29_04430</name>
</gene>
<dbReference type="Proteomes" id="UP000186785">
    <property type="component" value="Unassembled WGS sequence"/>
</dbReference>
<comment type="caution">
    <text evidence="3">The sequence shown here is derived from an EMBL/GenBank/DDBJ whole genome shotgun (WGS) entry which is preliminary data.</text>
</comment>
<comment type="similarity">
    <text evidence="2">Belongs to the gluconeogenesis factor family.</text>
</comment>
<dbReference type="AlphaFoldDB" id="A0A1Q5PNF5"/>
<dbReference type="CDD" id="cd07187">
    <property type="entry name" value="YvcK_like"/>
    <property type="match status" value="1"/>
</dbReference>